<evidence type="ECO:0000259" key="8">
    <source>
        <dbReference type="PROSITE" id="PS51188"/>
    </source>
</evidence>
<dbReference type="GO" id="GO:0005737">
    <property type="term" value="C:cytoplasm"/>
    <property type="evidence" value="ECO:0007669"/>
    <property type="project" value="TreeGrafter"/>
</dbReference>
<dbReference type="Pfam" id="PF00684">
    <property type="entry name" value="DnaJ_CXXCXGXG"/>
    <property type="match status" value="1"/>
</dbReference>
<dbReference type="PROSITE" id="PS51188">
    <property type="entry name" value="ZF_CR"/>
    <property type="match status" value="1"/>
</dbReference>
<feature type="domain" description="J" evidence="7">
    <location>
        <begin position="4"/>
        <end position="69"/>
    </location>
</feature>
<dbReference type="PRINTS" id="PR00625">
    <property type="entry name" value="JDOMAIN"/>
</dbReference>
<comment type="caution">
    <text evidence="9">The sequence shown here is derived from an EMBL/GenBank/DDBJ whole genome shotgun (WGS) entry which is preliminary data.</text>
</comment>
<dbReference type="GO" id="GO:0042026">
    <property type="term" value="P:protein refolding"/>
    <property type="evidence" value="ECO:0007669"/>
    <property type="project" value="TreeGrafter"/>
</dbReference>
<dbReference type="InterPro" id="IPR001305">
    <property type="entry name" value="HSP_DnaJ_Cys-rich_dom"/>
</dbReference>
<evidence type="ECO:0000256" key="6">
    <source>
        <dbReference type="PROSITE-ProRule" id="PRU00546"/>
    </source>
</evidence>
<dbReference type="InterPro" id="IPR008971">
    <property type="entry name" value="HSP40/DnaJ_pept-bd"/>
</dbReference>
<proteinExistence type="predicted"/>
<evidence type="ECO:0000259" key="7">
    <source>
        <dbReference type="PROSITE" id="PS50076"/>
    </source>
</evidence>
<sequence length="370" mass="45496">MADNYYDLLWVDKNSNPDDIKKAYRKKAMELHPDRHWWDKQKEAEFKKINEAYSILSDAQKKAHYDRFWSTDWMWWFWQWWFNWADFDISDIFESFFWWWFSQGWWSKRRKDESWEDLEMSVRLDFSEAIFGGKKTLKYEKKFVCEICKWSWAKAWTQAKTCATCNWTGQVKRRTQSFFWVIEQASICPTCGWNWTIIDVPCTECHGKKRVGKKVEKEIDIPAWIDDGMTIKMKWEWNAWVNGRNWDLYITFAVPDNFEWLKRDEDNLHFDLKIDPVEAVLGSKRKEKIPLLWERMIEIKSWTQDGDILRFKWDWVKNVSKDVKWDLFLHVIIKVPTHLSKRERELYEEIAKEKWIDFADNKWIFGKIFW</sequence>
<evidence type="ECO:0000313" key="9">
    <source>
        <dbReference type="EMBL" id="EKE27776.1"/>
    </source>
</evidence>
<dbReference type="GO" id="GO:0051082">
    <property type="term" value="F:unfolded protein binding"/>
    <property type="evidence" value="ECO:0007669"/>
    <property type="project" value="InterPro"/>
</dbReference>
<feature type="domain" description="CR-type" evidence="8">
    <location>
        <begin position="132"/>
        <end position="214"/>
    </location>
</feature>
<dbReference type="EMBL" id="AMFJ01000428">
    <property type="protein sequence ID" value="EKE27776.1"/>
    <property type="molecule type" value="Genomic_DNA"/>
</dbReference>
<dbReference type="Gene3D" id="1.10.287.110">
    <property type="entry name" value="DnaJ domain"/>
    <property type="match status" value="1"/>
</dbReference>
<dbReference type="InterPro" id="IPR002939">
    <property type="entry name" value="DnaJ_C"/>
</dbReference>
<feature type="zinc finger region" description="CR-type" evidence="6">
    <location>
        <begin position="132"/>
        <end position="214"/>
    </location>
</feature>
<evidence type="ECO:0000256" key="1">
    <source>
        <dbReference type="ARBA" id="ARBA00022723"/>
    </source>
</evidence>
<dbReference type="InterPro" id="IPR036410">
    <property type="entry name" value="HSP_DnaJ_Cys-rich_dom_sf"/>
</dbReference>
<dbReference type="SMART" id="SM00271">
    <property type="entry name" value="DnaJ"/>
    <property type="match status" value="1"/>
</dbReference>
<keyword evidence="5" id="KW-0143">Chaperone</keyword>
<dbReference type="GO" id="GO:0031072">
    <property type="term" value="F:heat shock protein binding"/>
    <property type="evidence" value="ECO:0007669"/>
    <property type="project" value="InterPro"/>
</dbReference>
<dbReference type="Gene3D" id="2.10.230.10">
    <property type="entry name" value="Heat shock protein DnaJ, cysteine-rich domain"/>
    <property type="match status" value="1"/>
</dbReference>
<keyword evidence="3 6" id="KW-0863">Zinc-finger</keyword>
<name>K2F9H7_9BACT</name>
<protein>
    <submittedName>
        <fullName evidence="9">Chaperone protein DnaJ</fullName>
    </submittedName>
</protein>
<keyword evidence="2" id="KW-0677">Repeat</keyword>
<dbReference type="SUPFAM" id="SSF46565">
    <property type="entry name" value="Chaperone J-domain"/>
    <property type="match status" value="1"/>
</dbReference>
<dbReference type="GO" id="GO:0008270">
    <property type="term" value="F:zinc ion binding"/>
    <property type="evidence" value="ECO:0007669"/>
    <property type="project" value="UniProtKB-KW"/>
</dbReference>
<keyword evidence="1 6" id="KW-0479">Metal-binding</keyword>
<dbReference type="Gene3D" id="2.60.260.20">
    <property type="entry name" value="Urease metallochaperone UreE, N-terminal domain"/>
    <property type="match status" value="2"/>
</dbReference>
<dbReference type="CDD" id="cd10719">
    <property type="entry name" value="DnaJ_zf"/>
    <property type="match status" value="1"/>
</dbReference>
<evidence type="ECO:0000256" key="2">
    <source>
        <dbReference type="ARBA" id="ARBA00022737"/>
    </source>
</evidence>
<organism evidence="9">
    <name type="scientific">uncultured bacterium</name>
    <name type="common">gcode 4</name>
    <dbReference type="NCBI Taxonomy" id="1234023"/>
    <lineage>
        <taxon>Bacteria</taxon>
        <taxon>environmental samples</taxon>
    </lineage>
</organism>
<dbReference type="InterPro" id="IPR018253">
    <property type="entry name" value="DnaJ_domain_CS"/>
</dbReference>
<dbReference type="InterPro" id="IPR001623">
    <property type="entry name" value="DnaJ_domain"/>
</dbReference>
<dbReference type="Pfam" id="PF00226">
    <property type="entry name" value="DnaJ"/>
    <property type="match status" value="1"/>
</dbReference>
<dbReference type="SUPFAM" id="SSF57938">
    <property type="entry name" value="DnaJ/Hsp40 cysteine-rich domain"/>
    <property type="match status" value="1"/>
</dbReference>
<dbReference type="CDD" id="cd06257">
    <property type="entry name" value="DnaJ"/>
    <property type="match status" value="1"/>
</dbReference>
<reference evidence="9" key="1">
    <citation type="journal article" date="2012" name="Science">
        <title>Fermentation, hydrogen, and sulfur metabolism in multiple uncultivated bacterial phyla.</title>
        <authorList>
            <person name="Wrighton K.C."/>
            <person name="Thomas B.C."/>
            <person name="Sharon I."/>
            <person name="Miller C.S."/>
            <person name="Castelle C.J."/>
            <person name="VerBerkmoes N.C."/>
            <person name="Wilkins M.J."/>
            <person name="Hettich R.L."/>
            <person name="Lipton M.S."/>
            <person name="Williams K.H."/>
            <person name="Long P.E."/>
            <person name="Banfield J.F."/>
        </authorList>
    </citation>
    <scope>NUCLEOTIDE SEQUENCE [LARGE SCALE GENOMIC DNA]</scope>
</reference>
<dbReference type="PANTHER" id="PTHR43096:SF52">
    <property type="entry name" value="DNAJ HOMOLOG 1, MITOCHONDRIAL-RELATED"/>
    <property type="match status" value="1"/>
</dbReference>
<dbReference type="InterPro" id="IPR036869">
    <property type="entry name" value="J_dom_sf"/>
</dbReference>
<evidence type="ECO:0000256" key="4">
    <source>
        <dbReference type="ARBA" id="ARBA00022833"/>
    </source>
</evidence>
<dbReference type="AlphaFoldDB" id="K2F9H7"/>
<gene>
    <name evidence="9" type="primary">dnaJ</name>
    <name evidence="9" type="ORF">ACD_3C00154G0019</name>
</gene>
<keyword evidence="4 6" id="KW-0862">Zinc</keyword>
<dbReference type="SUPFAM" id="SSF49493">
    <property type="entry name" value="HSP40/DnaJ peptide-binding domain"/>
    <property type="match status" value="2"/>
</dbReference>
<evidence type="ECO:0000256" key="3">
    <source>
        <dbReference type="ARBA" id="ARBA00022771"/>
    </source>
</evidence>
<accession>K2F9H7</accession>
<dbReference type="PANTHER" id="PTHR43096">
    <property type="entry name" value="DNAJ HOMOLOG 1, MITOCHONDRIAL-RELATED"/>
    <property type="match status" value="1"/>
</dbReference>
<dbReference type="PROSITE" id="PS00636">
    <property type="entry name" value="DNAJ_1"/>
    <property type="match status" value="1"/>
</dbReference>
<dbReference type="PROSITE" id="PS50076">
    <property type="entry name" value="DNAJ_2"/>
    <property type="match status" value="1"/>
</dbReference>
<dbReference type="Pfam" id="PF01556">
    <property type="entry name" value="DnaJ_C"/>
    <property type="match status" value="1"/>
</dbReference>
<evidence type="ECO:0000256" key="5">
    <source>
        <dbReference type="ARBA" id="ARBA00023186"/>
    </source>
</evidence>